<dbReference type="EMBL" id="BLXT01000825">
    <property type="protein sequence ID" value="GFN80547.1"/>
    <property type="molecule type" value="Genomic_DNA"/>
</dbReference>
<keyword evidence="5" id="KW-0175">Coiled coil</keyword>
<feature type="region of interest" description="Disordered" evidence="6">
    <location>
        <begin position="1"/>
        <end position="155"/>
    </location>
</feature>
<dbReference type="InterPro" id="IPR000315">
    <property type="entry name" value="Znf_B-box"/>
</dbReference>
<dbReference type="SMART" id="SM00184">
    <property type="entry name" value="RING"/>
    <property type="match status" value="1"/>
</dbReference>
<organism evidence="9 10">
    <name type="scientific">Plakobranchus ocellatus</name>
    <dbReference type="NCBI Taxonomy" id="259542"/>
    <lineage>
        <taxon>Eukaryota</taxon>
        <taxon>Metazoa</taxon>
        <taxon>Spiralia</taxon>
        <taxon>Lophotrochozoa</taxon>
        <taxon>Mollusca</taxon>
        <taxon>Gastropoda</taxon>
        <taxon>Heterobranchia</taxon>
        <taxon>Euthyneura</taxon>
        <taxon>Panpulmonata</taxon>
        <taxon>Sacoglossa</taxon>
        <taxon>Placobranchoidea</taxon>
        <taxon>Plakobranchidae</taxon>
        <taxon>Plakobranchus</taxon>
    </lineage>
</organism>
<feature type="coiled-coil region" evidence="5">
    <location>
        <begin position="523"/>
        <end position="557"/>
    </location>
</feature>
<dbReference type="InterPro" id="IPR013083">
    <property type="entry name" value="Znf_RING/FYVE/PHD"/>
</dbReference>
<evidence type="ECO:0000259" key="7">
    <source>
        <dbReference type="PROSITE" id="PS50089"/>
    </source>
</evidence>
<dbReference type="PROSITE" id="PS50089">
    <property type="entry name" value="ZF_RING_2"/>
    <property type="match status" value="1"/>
</dbReference>
<dbReference type="Proteomes" id="UP000735302">
    <property type="component" value="Unassembled WGS sequence"/>
</dbReference>
<dbReference type="SUPFAM" id="SSF57850">
    <property type="entry name" value="RING/U-box"/>
    <property type="match status" value="1"/>
</dbReference>
<dbReference type="AlphaFoldDB" id="A0AAV3YDM9"/>
<evidence type="ECO:0000256" key="6">
    <source>
        <dbReference type="SAM" id="MobiDB-lite"/>
    </source>
</evidence>
<feature type="region of interest" description="Disordered" evidence="6">
    <location>
        <begin position="294"/>
        <end position="313"/>
    </location>
</feature>
<dbReference type="SMART" id="SM00336">
    <property type="entry name" value="BBOX"/>
    <property type="match status" value="1"/>
</dbReference>
<feature type="compositionally biased region" description="Basic and acidic residues" evidence="6">
    <location>
        <begin position="42"/>
        <end position="57"/>
    </location>
</feature>
<keyword evidence="3" id="KW-0862">Zinc</keyword>
<sequence>MTEYDDTLIDMSDVDDKLDDDTETSSSEIDERAATSSTNVLDLHDSISKTKSSDGHCNDSNSTHPEEVVSPTDDTFLEPITKNASQSDLSSVREESGTCKSGAGVEYEEDDREELESSGNVHDPSEISALVHDDTKVNKLSAEETEHSAASSEFASSITPLETNVILNDPVQNAESEPGKCENIKPDQSVNDKPLLVTSAEASASLFEPSERQDSVVSQEQETQGNLYQEQGGIAKIREAPCNSDQKCTDVLEQKVVLEPDIAFVAPTTHCISASETPVTATSDIAGDALTITESNHRSESELSVDMGENSRVEEKLRQFENNKRGESEDTRGTYNGSTSNLSDAEKQRRRNLIFDEERFEETFLKCLICREVYNDTDKLPKMLHCHHTFCMDCLYQMYRVEGEFRQSLTGVFRHGMPMTVKIQCPTCREGIIISDSELRRLPNDHTIMELLCFVNQTGKSEVQYCTKHQMQPLNFFCEPCIMPVCCDCTVIDHKESKGHIVVNVDEAMKKYTPIVEQTLADIRQEKSNIVDKRTALEAAQDDLDRIQKDLARQVRSVFDSIREILDEREKELYDASEAEIERKREVLEGHIKTLAERDTMLNTEFNELQKAKDDKDISLIFTGHKSAREALAKKVYVPTNSTKGFSVTFQFSSRADSVIKQNVANLGDIIFQS</sequence>
<evidence type="ECO:0000256" key="3">
    <source>
        <dbReference type="ARBA" id="ARBA00022833"/>
    </source>
</evidence>
<feature type="compositionally biased region" description="Basic and acidic residues" evidence="6">
    <location>
        <begin position="318"/>
        <end position="332"/>
    </location>
</feature>
<name>A0AAV3YDM9_9GAST</name>
<dbReference type="PANTHER" id="PTHR25462">
    <property type="entry name" value="BONUS, ISOFORM C-RELATED"/>
    <property type="match status" value="1"/>
</dbReference>
<keyword evidence="2 4" id="KW-0863">Zinc-finger</keyword>
<feature type="region of interest" description="Disordered" evidence="6">
    <location>
        <begin position="318"/>
        <end position="347"/>
    </location>
</feature>
<feature type="compositionally biased region" description="Acidic residues" evidence="6">
    <location>
        <begin position="106"/>
        <end position="116"/>
    </location>
</feature>
<dbReference type="InterPro" id="IPR001841">
    <property type="entry name" value="Znf_RING"/>
</dbReference>
<evidence type="ECO:0000256" key="5">
    <source>
        <dbReference type="SAM" id="Coils"/>
    </source>
</evidence>
<feature type="compositionally biased region" description="Acidic residues" evidence="6">
    <location>
        <begin position="1"/>
        <end position="23"/>
    </location>
</feature>
<dbReference type="PROSITE" id="PS00518">
    <property type="entry name" value="ZF_RING_1"/>
    <property type="match status" value="1"/>
</dbReference>
<feature type="compositionally biased region" description="Polar residues" evidence="6">
    <location>
        <begin position="333"/>
        <end position="343"/>
    </location>
</feature>
<evidence type="ECO:0000256" key="1">
    <source>
        <dbReference type="ARBA" id="ARBA00022723"/>
    </source>
</evidence>
<dbReference type="PROSITE" id="PS50119">
    <property type="entry name" value="ZF_BBOX"/>
    <property type="match status" value="1"/>
</dbReference>
<evidence type="ECO:0000313" key="10">
    <source>
        <dbReference type="Proteomes" id="UP000735302"/>
    </source>
</evidence>
<evidence type="ECO:0000313" key="9">
    <source>
        <dbReference type="EMBL" id="GFN80547.1"/>
    </source>
</evidence>
<dbReference type="Gene3D" id="3.30.160.60">
    <property type="entry name" value="Classic Zinc Finger"/>
    <property type="match status" value="1"/>
</dbReference>
<protein>
    <submittedName>
        <fullName evidence="9">Tripartite motif-containing protein 2</fullName>
    </submittedName>
</protein>
<evidence type="ECO:0000256" key="4">
    <source>
        <dbReference type="PROSITE-ProRule" id="PRU00024"/>
    </source>
</evidence>
<dbReference type="InterPro" id="IPR047153">
    <property type="entry name" value="TRIM45/56/19-like"/>
</dbReference>
<dbReference type="SUPFAM" id="SSF57845">
    <property type="entry name" value="B-box zinc-binding domain"/>
    <property type="match status" value="1"/>
</dbReference>
<evidence type="ECO:0000259" key="8">
    <source>
        <dbReference type="PROSITE" id="PS50119"/>
    </source>
</evidence>
<dbReference type="Pfam" id="PF00643">
    <property type="entry name" value="zf-B_box"/>
    <property type="match status" value="1"/>
</dbReference>
<keyword evidence="10" id="KW-1185">Reference proteome</keyword>
<keyword evidence="1" id="KW-0479">Metal-binding</keyword>
<feature type="compositionally biased region" description="Basic and acidic residues" evidence="6">
    <location>
        <begin position="131"/>
        <end position="147"/>
    </location>
</feature>
<evidence type="ECO:0000256" key="2">
    <source>
        <dbReference type="ARBA" id="ARBA00022771"/>
    </source>
</evidence>
<dbReference type="Gene3D" id="3.30.40.10">
    <property type="entry name" value="Zinc/RING finger domain, C3HC4 (zinc finger)"/>
    <property type="match status" value="1"/>
</dbReference>
<dbReference type="InterPro" id="IPR027370">
    <property type="entry name" value="Znf-RING_euk"/>
</dbReference>
<dbReference type="Pfam" id="PF13445">
    <property type="entry name" value="zf-RING_UBOX"/>
    <property type="match status" value="1"/>
</dbReference>
<reference evidence="9 10" key="1">
    <citation type="journal article" date="2021" name="Elife">
        <title>Chloroplast acquisition without the gene transfer in kleptoplastic sea slugs, Plakobranchus ocellatus.</title>
        <authorList>
            <person name="Maeda T."/>
            <person name="Takahashi S."/>
            <person name="Yoshida T."/>
            <person name="Shimamura S."/>
            <person name="Takaki Y."/>
            <person name="Nagai Y."/>
            <person name="Toyoda A."/>
            <person name="Suzuki Y."/>
            <person name="Arimoto A."/>
            <person name="Ishii H."/>
            <person name="Satoh N."/>
            <person name="Nishiyama T."/>
            <person name="Hasebe M."/>
            <person name="Maruyama T."/>
            <person name="Minagawa J."/>
            <person name="Obokata J."/>
            <person name="Shigenobu S."/>
        </authorList>
    </citation>
    <scope>NUCLEOTIDE SEQUENCE [LARGE SCALE GENOMIC DNA]</scope>
</reference>
<dbReference type="InterPro" id="IPR017907">
    <property type="entry name" value="Znf_RING_CS"/>
</dbReference>
<accession>A0AAV3YDM9</accession>
<feature type="domain" description="RING-type" evidence="7">
    <location>
        <begin position="367"/>
        <end position="429"/>
    </location>
</feature>
<dbReference type="GO" id="GO:0008270">
    <property type="term" value="F:zinc ion binding"/>
    <property type="evidence" value="ECO:0007669"/>
    <property type="project" value="UniProtKB-KW"/>
</dbReference>
<dbReference type="PANTHER" id="PTHR25462:SF296">
    <property type="entry name" value="MEIOTIC P26, ISOFORM F"/>
    <property type="match status" value="1"/>
</dbReference>
<comment type="caution">
    <text evidence="9">The sequence shown here is derived from an EMBL/GenBank/DDBJ whole genome shotgun (WGS) entry which is preliminary data.</text>
</comment>
<feature type="domain" description="B box-type" evidence="8">
    <location>
        <begin position="461"/>
        <end position="505"/>
    </location>
</feature>
<gene>
    <name evidence="9" type="ORF">PoB_000705300</name>
</gene>
<proteinExistence type="predicted"/>